<dbReference type="Gene3D" id="3.40.1190.10">
    <property type="entry name" value="Mur-like, catalytic domain"/>
    <property type="match status" value="1"/>
</dbReference>
<dbReference type="HAMAP" id="MF_02019">
    <property type="entry name" value="MurF"/>
    <property type="match status" value="1"/>
</dbReference>
<gene>
    <name evidence="10" type="primary">murF</name>
    <name evidence="15" type="ORF">A8990_10274</name>
</gene>
<dbReference type="InterPro" id="IPR005863">
    <property type="entry name" value="UDP-N-AcMur_synth"/>
</dbReference>
<evidence type="ECO:0000256" key="4">
    <source>
        <dbReference type="ARBA" id="ARBA00022741"/>
    </source>
</evidence>
<dbReference type="EC" id="6.3.2.10" evidence="10 11"/>
<dbReference type="GO" id="GO:0008360">
    <property type="term" value="P:regulation of cell shape"/>
    <property type="evidence" value="ECO:0007669"/>
    <property type="project" value="UniProtKB-KW"/>
</dbReference>
<dbReference type="SUPFAM" id="SSF53244">
    <property type="entry name" value="MurD-like peptide ligases, peptide-binding domain"/>
    <property type="match status" value="1"/>
</dbReference>
<sequence>MIRRTISEIAAMCGGTIANISAGDPAVAGVTINSRKVTPGQLFIPIKGENFDGHDFAAAGVEGGAVGTLWQRDKELPEALANVPVVLVDDTTEALQQLAASYRDALNLRVVGVTGSNGKTSTKDMVAAVLSGAFRVHKTDGNYNNHIGLPLTLLDLSEDADAVVLEMGMSEFGEIDLLTRLAKPDVAIITNIGDAHMQQLGSRAGIAKAKLEIVAGLRPGGLLLINGDEPLLHEGMKQTTLPEGVEVQTFGLGSDNEWTVEAVTGDAISSKFDVKGQNRLQRIALPVAGAHNVSNVLAAIAAAKKFGVPDEAIREGIHGLKLTGMRTQPVRAYNGAMMLNDAYNSNPTAVRAAIDLLAGLSGYRRKWLVLGDMLELGPDEAEMHGEIGAYATPDKVDAVLTYGPLSQHTASEAAKQFEGSSSAQGEKQVRAFEDKNELAQWLRAQLAPEDLVLVKGSRGMRMEEIVHSLQSV</sequence>
<keyword evidence="6 10" id="KW-0133">Cell shape</keyword>
<keyword evidence="9 10" id="KW-0961">Cell wall biogenesis/degradation</keyword>
<comment type="similarity">
    <text evidence="10">Belongs to the MurCDEF family. MurF subfamily.</text>
</comment>
<evidence type="ECO:0000256" key="10">
    <source>
        <dbReference type="HAMAP-Rule" id="MF_02019"/>
    </source>
</evidence>
<dbReference type="PANTHER" id="PTHR43024">
    <property type="entry name" value="UDP-N-ACETYLMURAMOYL-TRIPEPTIDE--D-ALANYL-D-ALANINE LIGASE"/>
    <property type="match status" value="1"/>
</dbReference>
<comment type="caution">
    <text evidence="15">The sequence shown here is derived from an EMBL/GenBank/DDBJ whole genome shotgun (WGS) entry which is preliminary data.</text>
</comment>
<keyword evidence="3 10" id="KW-0132">Cell division</keyword>
<organism evidence="15 16">
    <name type="scientific">Paenibacillus taihuensis</name>
    <dbReference type="NCBI Taxonomy" id="1156355"/>
    <lineage>
        <taxon>Bacteria</taxon>
        <taxon>Bacillati</taxon>
        <taxon>Bacillota</taxon>
        <taxon>Bacilli</taxon>
        <taxon>Bacillales</taxon>
        <taxon>Paenibacillaceae</taxon>
        <taxon>Paenibacillus</taxon>
    </lineage>
</organism>
<dbReference type="GO" id="GO:0047480">
    <property type="term" value="F:UDP-N-acetylmuramoyl-tripeptide-D-alanyl-D-alanine ligase activity"/>
    <property type="evidence" value="ECO:0007669"/>
    <property type="project" value="UniProtKB-UniRule"/>
</dbReference>
<evidence type="ECO:0000256" key="1">
    <source>
        <dbReference type="ARBA" id="ARBA00022490"/>
    </source>
</evidence>
<keyword evidence="7 10" id="KW-0573">Peptidoglycan synthesis</keyword>
<dbReference type="InterPro" id="IPR036565">
    <property type="entry name" value="Mur-like_cat_sf"/>
</dbReference>
<dbReference type="Gene3D" id="3.90.190.20">
    <property type="entry name" value="Mur ligase, C-terminal domain"/>
    <property type="match status" value="1"/>
</dbReference>
<keyword evidence="4 10" id="KW-0547">Nucleotide-binding</keyword>
<dbReference type="Pfam" id="PF02875">
    <property type="entry name" value="Mur_ligase_C"/>
    <property type="match status" value="1"/>
</dbReference>
<feature type="domain" description="Mur ligase central" evidence="14">
    <location>
        <begin position="113"/>
        <end position="303"/>
    </location>
</feature>
<comment type="catalytic activity">
    <reaction evidence="10 11">
        <text>D-alanyl-D-alanine + UDP-N-acetyl-alpha-D-muramoyl-L-alanyl-gamma-D-glutamyl-meso-2,6-diaminopimelate + ATP = UDP-N-acetyl-alpha-D-muramoyl-L-alanyl-gamma-D-glutamyl-meso-2,6-diaminopimeloyl-D-alanyl-D-alanine + ADP + phosphate + H(+)</text>
        <dbReference type="Rhea" id="RHEA:28374"/>
        <dbReference type="ChEBI" id="CHEBI:15378"/>
        <dbReference type="ChEBI" id="CHEBI:30616"/>
        <dbReference type="ChEBI" id="CHEBI:43474"/>
        <dbReference type="ChEBI" id="CHEBI:57822"/>
        <dbReference type="ChEBI" id="CHEBI:61386"/>
        <dbReference type="ChEBI" id="CHEBI:83905"/>
        <dbReference type="ChEBI" id="CHEBI:456216"/>
        <dbReference type="EC" id="6.3.2.10"/>
    </reaction>
</comment>
<evidence type="ECO:0000256" key="3">
    <source>
        <dbReference type="ARBA" id="ARBA00022618"/>
    </source>
</evidence>
<dbReference type="InterPro" id="IPR000713">
    <property type="entry name" value="Mur_ligase_N"/>
</dbReference>
<evidence type="ECO:0000256" key="2">
    <source>
        <dbReference type="ARBA" id="ARBA00022598"/>
    </source>
</evidence>
<evidence type="ECO:0000313" key="16">
    <source>
        <dbReference type="Proteomes" id="UP000256304"/>
    </source>
</evidence>
<dbReference type="GO" id="GO:0051301">
    <property type="term" value="P:cell division"/>
    <property type="evidence" value="ECO:0007669"/>
    <property type="project" value="UniProtKB-KW"/>
</dbReference>
<dbReference type="GO" id="GO:0005524">
    <property type="term" value="F:ATP binding"/>
    <property type="evidence" value="ECO:0007669"/>
    <property type="project" value="UniProtKB-UniRule"/>
</dbReference>
<evidence type="ECO:0000256" key="7">
    <source>
        <dbReference type="ARBA" id="ARBA00022984"/>
    </source>
</evidence>
<dbReference type="InterPro" id="IPR035911">
    <property type="entry name" value="MurE/MurF_N"/>
</dbReference>
<proteinExistence type="inferred from homology"/>
<evidence type="ECO:0000256" key="8">
    <source>
        <dbReference type="ARBA" id="ARBA00023306"/>
    </source>
</evidence>
<dbReference type="GO" id="GO:0008766">
    <property type="term" value="F:UDP-N-acetylmuramoylalanyl-D-glutamyl-2,6-diaminopimelate-D-alanyl-D-alanine ligase activity"/>
    <property type="evidence" value="ECO:0007669"/>
    <property type="project" value="RHEA"/>
</dbReference>
<dbReference type="EMBL" id="QTTN01000002">
    <property type="protein sequence ID" value="REE92990.1"/>
    <property type="molecule type" value="Genomic_DNA"/>
</dbReference>
<feature type="domain" description="Mur ligase C-terminal" evidence="13">
    <location>
        <begin position="325"/>
        <end position="458"/>
    </location>
</feature>
<dbReference type="UniPathway" id="UPA00219"/>
<keyword evidence="8 10" id="KW-0131">Cell cycle</keyword>
<dbReference type="InterPro" id="IPR036615">
    <property type="entry name" value="Mur_ligase_C_dom_sf"/>
</dbReference>
<feature type="binding site" evidence="10">
    <location>
        <begin position="115"/>
        <end position="121"/>
    </location>
    <ligand>
        <name>ATP</name>
        <dbReference type="ChEBI" id="CHEBI:30616"/>
    </ligand>
</feature>
<name>A0A3D9SI75_9BACL</name>
<evidence type="ECO:0000256" key="9">
    <source>
        <dbReference type="ARBA" id="ARBA00023316"/>
    </source>
</evidence>
<dbReference type="AlphaFoldDB" id="A0A3D9SI75"/>
<dbReference type="PANTHER" id="PTHR43024:SF1">
    <property type="entry name" value="UDP-N-ACETYLMURAMOYL-TRIPEPTIDE--D-ALANYL-D-ALANINE LIGASE"/>
    <property type="match status" value="1"/>
</dbReference>
<dbReference type="InterPro" id="IPR051046">
    <property type="entry name" value="MurCDEF_CellWall_CoF430Synth"/>
</dbReference>
<dbReference type="InterPro" id="IPR013221">
    <property type="entry name" value="Mur_ligase_cen"/>
</dbReference>
<keyword evidence="2 10" id="KW-0436">Ligase</keyword>
<evidence type="ECO:0000259" key="13">
    <source>
        <dbReference type="Pfam" id="PF02875"/>
    </source>
</evidence>
<dbReference type="Gene3D" id="3.40.1390.10">
    <property type="entry name" value="MurE/MurF, N-terminal domain"/>
    <property type="match status" value="1"/>
</dbReference>
<accession>A0A3D9SI75</accession>
<dbReference type="SUPFAM" id="SSF53623">
    <property type="entry name" value="MurD-like peptide ligases, catalytic domain"/>
    <property type="match status" value="1"/>
</dbReference>
<dbReference type="SUPFAM" id="SSF63418">
    <property type="entry name" value="MurE/MurF N-terminal domain"/>
    <property type="match status" value="1"/>
</dbReference>
<comment type="subcellular location">
    <subcellularLocation>
        <location evidence="10 11">Cytoplasm</location>
    </subcellularLocation>
</comment>
<comment type="pathway">
    <text evidence="10 11">Cell wall biogenesis; peptidoglycan biosynthesis.</text>
</comment>
<dbReference type="Pfam" id="PF01225">
    <property type="entry name" value="Mur_ligase"/>
    <property type="match status" value="1"/>
</dbReference>
<dbReference type="GO" id="GO:0071555">
    <property type="term" value="P:cell wall organization"/>
    <property type="evidence" value="ECO:0007669"/>
    <property type="project" value="UniProtKB-KW"/>
</dbReference>
<keyword evidence="1 10" id="KW-0963">Cytoplasm</keyword>
<dbReference type="Pfam" id="PF08245">
    <property type="entry name" value="Mur_ligase_M"/>
    <property type="match status" value="1"/>
</dbReference>
<evidence type="ECO:0000256" key="5">
    <source>
        <dbReference type="ARBA" id="ARBA00022840"/>
    </source>
</evidence>
<dbReference type="RefSeq" id="WP_181909368.1">
    <property type="nucleotide sequence ID" value="NZ_QTTN01000002.1"/>
</dbReference>
<dbReference type="InterPro" id="IPR004101">
    <property type="entry name" value="Mur_ligase_C"/>
</dbReference>
<evidence type="ECO:0000259" key="14">
    <source>
        <dbReference type="Pfam" id="PF08245"/>
    </source>
</evidence>
<dbReference type="GO" id="GO:0009252">
    <property type="term" value="P:peptidoglycan biosynthetic process"/>
    <property type="evidence" value="ECO:0007669"/>
    <property type="project" value="UniProtKB-UniRule"/>
</dbReference>
<keyword evidence="16" id="KW-1185">Reference proteome</keyword>
<protein>
    <recommendedName>
        <fullName evidence="10 11">UDP-N-acetylmuramoyl-tripeptide--D-alanyl-D-alanine ligase</fullName>
        <ecNumber evidence="10 11">6.3.2.10</ecNumber>
    </recommendedName>
    <alternativeName>
        <fullName evidence="10">D-alanyl-D-alanine-adding enzyme</fullName>
    </alternativeName>
</protein>
<dbReference type="Proteomes" id="UP000256304">
    <property type="component" value="Unassembled WGS sequence"/>
</dbReference>
<dbReference type="NCBIfam" id="TIGR01143">
    <property type="entry name" value="murF"/>
    <property type="match status" value="1"/>
</dbReference>
<evidence type="ECO:0000256" key="11">
    <source>
        <dbReference type="RuleBase" id="RU004136"/>
    </source>
</evidence>
<evidence type="ECO:0000313" key="15">
    <source>
        <dbReference type="EMBL" id="REE92990.1"/>
    </source>
</evidence>
<evidence type="ECO:0000259" key="12">
    <source>
        <dbReference type="Pfam" id="PF01225"/>
    </source>
</evidence>
<evidence type="ECO:0000256" key="6">
    <source>
        <dbReference type="ARBA" id="ARBA00022960"/>
    </source>
</evidence>
<dbReference type="GO" id="GO:0005737">
    <property type="term" value="C:cytoplasm"/>
    <property type="evidence" value="ECO:0007669"/>
    <property type="project" value="UniProtKB-SubCell"/>
</dbReference>
<feature type="domain" description="Mur ligase N-terminal catalytic" evidence="12">
    <location>
        <begin position="27"/>
        <end position="103"/>
    </location>
</feature>
<reference evidence="15 16" key="1">
    <citation type="submission" date="2018-08" db="EMBL/GenBank/DDBJ databases">
        <title>Genomic Encyclopedia of Type Strains, Phase III (KMG-III): the genomes of soil and plant-associated and newly described type strains.</title>
        <authorList>
            <person name="Whitman W."/>
        </authorList>
    </citation>
    <scope>NUCLEOTIDE SEQUENCE [LARGE SCALE GENOMIC DNA]</scope>
    <source>
        <strain evidence="15 16">CGMCC 1.10966</strain>
    </source>
</reference>
<keyword evidence="5 10" id="KW-0067">ATP-binding</keyword>
<comment type="function">
    <text evidence="10 11">Involved in cell wall formation. Catalyzes the final step in the synthesis of UDP-N-acetylmuramoyl-pentapeptide, the precursor of murein.</text>
</comment>